<dbReference type="PANTHER" id="PTHR12526">
    <property type="entry name" value="GLYCOSYLTRANSFERASE"/>
    <property type="match status" value="1"/>
</dbReference>
<evidence type="ECO:0000313" key="1">
    <source>
        <dbReference type="EMBL" id="SDE90358.1"/>
    </source>
</evidence>
<accession>A0A1G7GQB0</accession>
<organism evidence="1 2">
    <name type="scientific">Rhodospira trueperi</name>
    <dbReference type="NCBI Taxonomy" id="69960"/>
    <lineage>
        <taxon>Bacteria</taxon>
        <taxon>Pseudomonadati</taxon>
        <taxon>Pseudomonadota</taxon>
        <taxon>Alphaproteobacteria</taxon>
        <taxon>Rhodospirillales</taxon>
        <taxon>Rhodospirillaceae</taxon>
        <taxon>Rhodospira</taxon>
    </lineage>
</organism>
<dbReference type="RefSeq" id="WP_092787759.1">
    <property type="nucleotide sequence ID" value="NZ_FNAP01000015.1"/>
</dbReference>
<dbReference type="PANTHER" id="PTHR12526:SF600">
    <property type="entry name" value="GLYCOSYL TRANSFERASE GROUP 1"/>
    <property type="match status" value="1"/>
</dbReference>
<dbReference type="OrthoDB" id="529131at2"/>
<gene>
    <name evidence="1" type="ORF">SAMN05421720_11552</name>
</gene>
<name>A0A1G7GQB0_9PROT</name>
<dbReference type="STRING" id="69960.SAMN05421720_11552"/>
<keyword evidence="1" id="KW-0808">Transferase</keyword>
<dbReference type="Gene3D" id="3.40.50.2000">
    <property type="entry name" value="Glycogen Phosphorylase B"/>
    <property type="match status" value="1"/>
</dbReference>
<evidence type="ECO:0000313" key="2">
    <source>
        <dbReference type="Proteomes" id="UP000199412"/>
    </source>
</evidence>
<sequence length="379" mass="40969">MTAALLVAGGFEAGSSLAHAINTVKMAEGFARLGHRVVIGCVSPPDGRCEEAALNEVYGISSPVTWLQTSARFRGRPVGHRWAFALPTLAGGLRRGARMVFARNYVLPYLSARLGLPTMVESHAHPDNEDPDFLALLGATNRPALRGLVTISPVLAESYVGKGALAGKIIVEPDAVDERLFRRPPRLPADPLACWPRPRVVYTGHLYPYKGTDAMLAAAARLPHVGFHLVGGLPSDRERLAAQIAKMGLQNVVLHGQVPHRAVPAYLWHADVLLLPPSAHHPSAAWTSPVKLGEYMMAETPVVASDIPALRHWLDDEMVRFAAPDDGADLARAISSVLDAPARANSPTVAALARAEDWTYRRRAERILRHCNLPIPSPP</sequence>
<reference evidence="1 2" key="1">
    <citation type="submission" date="2016-10" db="EMBL/GenBank/DDBJ databases">
        <authorList>
            <person name="de Groot N.N."/>
        </authorList>
    </citation>
    <scope>NUCLEOTIDE SEQUENCE [LARGE SCALE GENOMIC DNA]</scope>
    <source>
        <strain evidence="1 2">ATCC 700224</strain>
    </source>
</reference>
<keyword evidence="2" id="KW-1185">Reference proteome</keyword>
<proteinExistence type="predicted"/>
<dbReference type="SUPFAM" id="SSF53756">
    <property type="entry name" value="UDP-Glycosyltransferase/glycogen phosphorylase"/>
    <property type="match status" value="1"/>
</dbReference>
<protein>
    <submittedName>
        <fullName evidence="1">Glycosyltransferase involved in cell wall bisynthesis</fullName>
    </submittedName>
</protein>
<dbReference type="Proteomes" id="UP000199412">
    <property type="component" value="Unassembled WGS sequence"/>
</dbReference>
<dbReference type="GO" id="GO:0016757">
    <property type="term" value="F:glycosyltransferase activity"/>
    <property type="evidence" value="ECO:0007669"/>
    <property type="project" value="TreeGrafter"/>
</dbReference>
<dbReference type="AlphaFoldDB" id="A0A1G7GQB0"/>
<dbReference type="Pfam" id="PF13692">
    <property type="entry name" value="Glyco_trans_1_4"/>
    <property type="match status" value="1"/>
</dbReference>
<dbReference type="EMBL" id="FNAP01000015">
    <property type="protein sequence ID" value="SDE90358.1"/>
    <property type="molecule type" value="Genomic_DNA"/>
</dbReference>